<evidence type="ECO:0000256" key="5">
    <source>
        <dbReference type="PIRSR" id="PIRSR610972-4"/>
    </source>
</evidence>
<dbReference type="InterPro" id="IPR023214">
    <property type="entry name" value="HAD_sf"/>
</dbReference>
<evidence type="ECO:0000313" key="8">
    <source>
        <dbReference type="Proteomes" id="UP000076878"/>
    </source>
</evidence>
<dbReference type="SFLD" id="SFLDF00046">
    <property type="entry name" value="beta-phosphoglucomutase"/>
    <property type="match status" value="1"/>
</dbReference>
<dbReference type="AlphaFoldDB" id="A0A143Z1A1"/>
<dbReference type="EMBL" id="FJNB01000016">
    <property type="protein sequence ID" value="CZR04181.1"/>
    <property type="molecule type" value="Genomic_DNA"/>
</dbReference>
<dbReference type="SFLD" id="SFLDG01135">
    <property type="entry name" value="C1.5.6:_HAD__Beta-PGM__Phospha"/>
    <property type="match status" value="1"/>
</dbReference>
<keyword evidence="4" id="KW-0479">Metal-binding</keyword>
<evidence type="ECO:0000313" key="7">
    <source>
        <dbReference type="EMBL" id="SEJ92581.1"/>
    </source>
</evidence>
<dbReference type="Pfam" id="PF00702">
    <property type="entry name" value="Hydrolase"/>
    <property type="match status" value="1"/>
</dbReference>
<feature type="binding site" evidence="4">
    <location>
        <position position="7"/>
    </location>
    <ligand>
        <name>Mg(2+)</name>
        <dbReference type="ChEBI" id="CHEBI:18420"/>
    </ligand>
</feature>
<dbReference type="InterPro" id="IPR006439">
    <property type="entry name" value="HAD-SF_hydro_IA"/>
</dbReference>
<feature type="active site" description="Proton donor/acceptor" evidence="2">
    <location>
        <position position="9"/>
    </location>
</feature>
<feature type="site" description="Important for catalytic activity and assists the phosphoryl transfer reaction to Asp8 by balancing charge and orienting the reacting groups" evidence="5">
    <location>
        <position position="114"/>
    </location>
</feature>
<dbReference type="NCBIfam" id="TIGR01990">
    <property type="entry name" value="bPGM"/>
    <property type="match status" value="1"/>
</dbReference>
<gene>
    <name evidence="7" type="ORF">SAMN05216375_1401</name>
    <name evidence="6" type="ORF">TR210_2082</name>
</gene>
<dbReference type="Gene3D" id="1.10.150.240">
    <property type="entry name" value="Putative phosphatase, domain 2"/>
    <property type="match status" value="1"/>
</dbReference>
<comment type="similarity">
    <text evidence="1">Belongs to the HAD-like hydrolase superfamily. CbbY/CbbZ/Gph/YieH family.</text>
</comment>
<dbReference type="EMBL" id="FNYT01000040">
    <property type="protein sequence ID" value="SEJ92581.1"/>
    <property type="molecule type" value="Genomic_DNA"/>
</dbReference>
<accession>A0A143Z1A1</accession>
<feature type="binding site" evidence="3">
    <location>
        <begin position="7"/>
        <end position="9"/>
    </location>
    <ligand>
        <name>substrate</name>
    </ligand>
</feature>
<evidence type="ECO:0000256" key="4">
    <source>
        <dbReference type="PIRSR" id="PIRSR610972-3"/>
    </source>
</evidence>
<dbReference type="GO" id="GO:0008801">
    <property type="term" value="F:beta-phosphoglucomutase activity"/>
    <property type="evidence" value="ECO:0007669"/>
    <property type="project" value="InterPro"/>
</dbReference>
<evidence type="ECO:0000256" key="2">
    <source>
        <dbReference type="PIRSR" id="PIRSR610972-1"/>
    </source>
</evidence>
<dbReference type="STRING" id="640938.TR210_2082"/>
<dbReference type="SUPFAM" id="SSF56784">
    <property type="entry name" value="HAD-like"/>
    <property type="match status" value="1"/>
</dbReference>
<feature type="binding site" evidence="4">
    <location>
        <position position="169"/>
    </location>
    <ligand>
        <name>Mg(2+)</name>
        <dbReference type="ChEBI" id="CHEBI:18420"/>
    </ligand>
</feature>
<reference evidence="7 9" key="2">
    <citation type="submission" date="2016-10" db="EMBL/GenBank/DDBJ databases">
        <authorList>
            <person name="Varghese N."/>
            <person name="Submissions S."/>
        </authorList>
    </citation>
    <scope>NUCLEOTIDE SEQUENCE [LARGE SCALE GENOMIC DNA]</scope>
    <source>
        <strain evidence="7 9">DSM 22150</strain>
    </source>
</reference>
<evidence type="ECO:0000313" key="9">
    <source>
        <dbReference type="Proteomes" id="UP000199280"/>
    </source>
</evidence>
<feature type="active site" description="Nucleophile" evidence="2">
    <location>
        <position position="7"/>
    </location>
</feature>
<dbReference type="InterPro" id="IPR010972">
    <property type="entry name" value="Beta-PGM"/>
</dbReference>
<dbReference type="NCBIfam" id="TIGR01509">
    <property type="entry name" value="HAD-SF-IA-v3"/>
    <property type="match status" value="1"/>
</dbReference>
<organism evidence="6 8">
    <name type="scientific">Trichococcus ilyis</name>
    <dbReference type="NCBI Taxonomy" id="640938"/>
    <lineage>
        <taxon>Bacteria</taxon>
        <taxon>Bacillati</taxon>
        <taxon>Bacillota</taxon>
        <taxon>Bacilli</taxon>
        <taxon>Lactobacillales</taxon>
        <taxon>Carnobacteriaceae</taxon>
        <taxon>Trichococcus</taxon>
    </lineage>
</organism>
<reference evidence="6 8" key="1">
    <citation type="submission" date="2016-02" db="EMBL/GenBank/DDBJ databases">
        <authorList>
            <person name="Wen L."/>
            <person name="He K."/>
            <person name="Yang H."/>
        </authorList>
    </citation>
    <scope>NUCLEOTIDE SEQUENCE [LARGE SCALE GENOMIC DNA]</scope>
    <source>
        <strain evidence="6">Trichococcus_R210</strain>
    </source>
</reference>
<feature type="binding site" evidence="3">
    <location>
        <position position="76"/>
    </location>
    <ligand>
        <name>substrate</name>
    </ligand>
</feature>
<keyword evidence="4" id="KW-0460">Magnesium</keyword>
<evidence type="ECO:0000256" key="1">
    <source>
        <dbReference type="ARBA" id="ARBA00006171"/>
    </source>
</evidence>
<dbReference type="Proteomes" id="UP000076878">
    <property type="component" value="Unassembled WGS sequence"/>
</dbReference>
<sequence>MKAVLFDLDGVITDTAKFHFLAWRDLGAELGIEVDEAFNEELKGVSRIDSLERILAQGGVADNYSSAEKDELCVKKNAHYLELIKEMTPADILPGIIPLLEELKAAGIKMIVTSASKNAPGILDLLQVRAYFDGIVDPATITAGKPAPDIFLAGAQLAGADPADCVGVEDAASGVEAIKSAGIVAVAVGDAQVLALADRVLPSTADLSLAVLQEAWENSKK</sequence>
<feature type="binding site" evidence="4">
    <location>
        <position position="9"/>
    </location>
    <ligand>
        <name>Mg(2+)</name>
        <dbReference type="ChEBI" id="CHEBI:18420"/>
    </ligand>
</feature>
<dbReference type="InterPro" id="IPR036412">
    <property type="entry name" value="HAD-like_sf"/>
</dbReference>
<dbReference type="NCBIfam" id="TIGR02009">
    <property type="entry name" value="PGMB-YQAB-SF"/>
    <property type="match status" value="1"/>
</dbReference>
<dbReference type="SFLD" id="SFLDG01129">
    <property type="entry name" value="C1.5:_HAD__Beta-PGM__Phosphata"/>
    <property type="match status" value="1"/>
</dbReference>
<dbReference type="SFLD" id="SFLDS00003">
    <property type="entry name" value="Haloacid_Dehalogenase"/>
    <property type="match status" value="1"/>
</dbReference>
<keyword evidence="6" id="KW-0378">Hydrolase</keyword>
<dbReference type="CDD" id="cd02598">
    <property type="entry name" value="HAD_BPGM"/>
    <property type="match status" value="1"/>
</dbReference>
<feature type="binding site" evidence="3">
    <location>
        <position position="145"/>
    </location>
    <ligand>
        <name>substrate</name>
    </ligand>
</feature>
<feature type="binding site" evidence="3">
    <location>
        <begin position="42"/>
        <end position="47"/>
    </location>
    <ligand>
        <name>substrate</name>
    </ligand>
</feature>
<evidence type="ECO:0000313" key="6">
    <source>
        <dbReference type="EMBL" id="CZR04181.1"/>
    </source>
</evidence>
<comment type="cofactor">
    <cofactor evidence="4">
        <name>Mg(2+)</name>
        <dbReference type="ChEBI" id="CHEBI:18420"/>
    </cofactor>
    <text evidence="4">Binds 2 magnesium ions per subunit.</text>
</comment>
<dbReference type="GO" id="GO:0016787">
    <property type="term" value="F:hydrolase activity"/>
    <property type="evidence" value="ECO:0007669"/>
    <property type="project" value="UniProtKB-KW"/>
</dbReference>
<dbReference type="InterPro" id="IPR023198">
    <property type="entry name" value="PGP-like_dom2"/>
</dbReference>
<keyword evidence="9" id="KW-1185">Reference proteome</keyword>
<feature type="binding site" evidence="4">
    <location>
        <position position="170"/>
    </location>
    <ligand>
        <name>Mg(2+)</name>
        <dbReference type="ChEBI" id="CHEBI:18420"/>
    </ligand>
</feature>
<feature type="binding site" evidence="3">
    <location>
        <begin position="114"/>
        <end position="118"/>
    </location>
    <ligand>
        <name>substrate</name>
    </ligand>
</feature>
<dbReference type="RefSeq" id="WP_068623525.1">
    <property type="nucleotide sequence ID" value="NZ_FJNB01000016.1"/>
</dbReference>
<dbReference type="InterPro" id="IPR010976">
    <property type="entry name" value="B-phosphoglucomutase_hydrolase"/>
</dbReference>
<name>A0A143Z1A1_9LACT</name>
<evidence type="ECO:0000256" key="3">
    <source>
        <dbReference type="PIRSR" id="PIRSR610972-2"/>
    </source>
</evidence>
<feature type="binding site" evidence="3">
    <location>
        <position position="23"/>
    </location>
    <ligand>
        <name>substrate</name>
    </ligand>
</feature>
<dbReference type="OrthoDB" id="9797743at2"/>
<dbReference type="Gene3D" id="3.40.50.1000">
    <property type="entry name" value="HAD superfamily/HAD-like"/>
    <property type="match status" value="1"/>
</dbReference>
<feature type="binding site" evidence="3">
    <location>
        <position position="50"/>
    </location>
    <ligand>
        <name>substrate</name>
    </ligand>
</feature>
<dbReference type="GO" id="GO:0005975">
    <property type="term" value="P:carbohydrate metabolic process"/>
    <property type="evidence" value="ECO:0007669"/>
    <property type="project" value="InterPro"/>
</dbReference>
<dbReference type="PANTHER" id="PTHR18901:SF38">
    <property type="entry name" value="PSEUDOURIDINE-5'-PHOSPHATASE"/>
    <property type="match status" value="1"/>
</dbReference>
<dbReference type="GO" id="GO:0000287">
    <property type="term" value="F:magnesium ion binding"/>
    <property type="evidence" value="ECO:0007669"/>
    <property type="project" value="InterPro"/>
</dbReference>
<protein>
    <submittedName>
        <fullName evidence="6 7">Beta-phosphoglucomutase</fullName>
    </submittedName>
</protein>
<dbReference type="PANTHER" id="PTHR18901">
    <property type="entry name" value="2-DEOXYGLUCOSE-6-PHOSPHATE PHOSPHATASE 2"/>
    <property type="match status" value="1"/>
</dbReference>
<dbReference type="Proteomes" id="UP000199280">
    <property type="component" value="Unassembled WGS sequence"/>
</dbReference>
<feature type="site" description="Important for catalytic activity and assists the phosphoryl transfer reaction to Asp8 by balancing charge and orienting the reacting groups" evidence="5">
    <location>
        <position position="145"/>
    </location>
</feature>
<proteinExistence type="inferred from homology"/>